<evidence type="ECO:0000259" key="8">
    <source>
        <dbReference type="SMART" id="SM00563"/>
    </source>
</evidence>
<evidence type="ECO:0000256" key="7">
    <source>
        <dbReference type="SAM" id="Phobius"/>
    </source>
</evidence>
<feature type="transmembrane region" description="Helical" evidence="7">
    <location>
        <begin position="373"/>
        <end position="396"/>
    </location>
</feature>
<keyword evidence="6 7" id="KW-0472">Membrane</keyword>
<dbReference type="RefSeq" id="WP_167076645.1">
    <property type="nucleotide sequence ID" value="NZ_VVIW01000005.1"/>
</dbReference>
<gene>
    <name evidence="9" type="ORF">F1609_11870</name>
</gene>
<keyword evidence="5 7" id="KW-1133">Transmembrane helix</keyword>
<proteinExistence type="predicted"/>
<feature type="transmembrane region" description="Helical" evidence="7">
    <location>
        <begin position="86"/>
        <end position="105"/>
    </location>
</feature>
<dbReference type="Proteomes" id="UP000819052">
    <property type="component" value="Unassembled WGS sequence"/>
</dbReference>
<name>A0ABX0MBA5_9BURK</name>
<dbReference type="Pfam" id="PF07690">
    <property type="entry name" value="MFS_1"/>
    <property type="match status" value="1"/>
</dbReference>
<feature type="transmembrane region" description="Helical" evidence="7">
    <location>
        <begin position="339"/>
        <end position="361"/>
    </location>
</feature>
<keyword evidence="4 7" id="KW-0812">Transmembrane</keyword>
<evidence type="ECO:0000256" key="3">
    <source>
        <dbReference type="ARBA" id="ARBA00022475"/>
    </source>
</evidence>
<dbReference type="SUPFAM" id="SSF103473">
    <property type="entry name" value="MFS general substrate transporter"/>
    <property type="match status" value="1"/>
</dbReference>
<organism evidence="9 10">
    <name type="scientific">Massilia aquatica</name>
    <dbReference type="NCBI Taxonomy" id="2609000"/>
    <lineage>
        <taxon>Bacteria</taxon>
        <taxon>Pseudomonadati</taxon>
        <taxon>Pseudomonadota</taxon>
        <taxon>Betaproteobacteria</taxon>
        <taxon>Burkholderiales</taxon>
        <taxon>Oxalobacteraceae</taxon>
        <taxon>Telluria group</taxon>
        <taxon>Massilia</taxon>
    </lineage>
</organism>
<dbReference type="CDD" id="cd07989">
    <property type="entry name" value="LPLAT_AGPAT-like"/>
    <property type="match status" value="1"/>
</dbReference>
<feature type="transmembrane region" description="Helical" evidence="7">
    <location>
        <begin position="229"/>
        <end position="251"/>
    </location>
</feature>
<reference evidence="9 10" key="1">
    <citation type="submission" date="2019-09" db="EMBL/GenBank/DDBJ databases">
        <title>Taxonomy of Antarctic Massilia spp.: description of Massilia rubra sp. nov., Massilia aquatica sp. nov., Massilia mucilaginosa sp. nov., Massilia frigida sp. nov. isolated from streams, lakes and regoliths.</title>
        <authorList>
            <person name="Holochova P."/>
            <person name="Sedlacek I."/>
            <person name="Kralova S."/>
            <person name="Maslanova I."/>
            <person name="Busse H.-J."/>
            <person name="Stankova E."/>
            <person name="Vrbovska V."/>
            <person name="Kovarovic V."/>
            <person name="Bartak M."/>
            <person name="Svec P."/>
            <person name="Pantucek R."/>
        </authorList>
    </citation>
    <scope>NUCLEOTIDE SEQUENCE [LARGE SCALE GENOMIC DNA]</scope>
    <source>
        <strain evidence="9 10">CCM 8693</strain>
    </source>
</reference>
<evidence type="ECO:0000313" key="9">
    <source>
        <dbReference type="EMBL" id="NHZ40849.1"/>
    </source>
</evidence>
<comment type="subcellular location">
    <subcellularLocation>
        <location evidence="1">Cell membrane</location>
        <topology evidence="1">Multi-pass membrane protein</topology>
    </subcellularLocation>
</comment>
<dbReference type="EMBL" id="VVIW01000005">
    <property type="protein sequence ID" value="NHZ40849.1"/>
    <property type="molecule type" value="Genomic_DNA"/>
</dbReference>
<evidence type="ECO:0000256" key="4">
    <source>
        <dbReference type="ARBA" id="ARBA00022692"/>
    </source>
</evidence>
<dbReference type="Pfam" id="PF01553">
    <property type="entry name" value="Acyltransferase"/>
    <property type="match status" value="1"/>
</dbReference>
<evidence type="ECO:0000256" key="1">
    <source>
        <dbReference type="ARBA" id="ARBA00004651"/>
    </source>
</evidence>
<feature type="transmembrane region" description="Helical" evidence="7">
    <location>
        <begin position="20"/>
        <end position="42"/>
    </location>
</feature>
<feature type="transmembrane region" description="Helical" evidence="7">
    <location>
        <begin position="176"/>
        <end position="195"/>
    </location>
</feature>
<dbReference type="InterPro" id="IPR011701">
    <property type="entry name" value="MFS"/>
</dbReference>
<keyword evidence="10" id="KW-1185">Reference proteome</keyword>
<evidence type="ECO:0000256" key="2">
    <source>
        <dbReference type="ARBA" id="ARBA00022448"/>
    </source>
</evidence>
<accession>A0ABX0MBA5</accession>
<keyword evidence="2" id="KW-0813">Transport</keyword>
<dbReference type="CDD" id="cd06173">
    <property type="entry name" value="MFS_MefA_like"/>
    <property type="match status" value="1"/>
</dbReference>
<dbReference type="Gene3D" id="1.20.1250.20">
    <property type="entry name" value="MFS general substrate transporter like domains"/>
    <property type="match status" value="1"/>
</dbReference>
<dbReference type="PANTHER" id="PTHR43266:SF2">
    <property type="entry name" value="MAJOR FACILITATOR SUPERFAMILY (MFS) PROFILE DOMAIN-CONTAINING PROTEIN"/>
    <property type="match status" value="1"/>
</dbReference>
<protein>
    <submittedName>
        <fullName evidence="9">MFS transporter</fullName>
    </submittedName>
</protein>
<dbReference type="SUPFAM" id="SSF69593">
    <property type="entry name" value="Glycerol-3-phosphate (1)-acyltransferase"/>
    <property type="match status" value="1"/>
</dbReference>
<evidence type="ECO:0000256" key="5">
    <source>
        <dbReference type="ARBA" id="ARBA00022989"/>
    </source>
</evidence>
<feature type="transmembrane region" description="Helical" evidence="7">
    <location>
        <begin position="54"/>
        <end position="74"/>
    </location>
</feature>
<feature type="transmembrane region" description="Helical" evidence="7">
    <location>
        <begin position="296"/>
        <end position="319"/>
    </location>
</feature>
<evidence type="ECO:0000256" key="6">
    <source>
        <dbReference type="ARBA" id="ARBA00023136"/>
    </source>
</evidence>
<feature type="transmembrane region" description="Helical" evidence="7">
    <location>
        <begin position="263"/>
        <end position="284"/>
    </location>
</feature>
<feature type="transmembrane region" description="Helical" evidence="7">
    <location>
        <begin position="150"/>
        <end position="170"/>
    </location>
</feature>
<dbReference type="SMART" id="SM00563">
    <property type="entry name" value="PlsC"/>
    <property type="match status" value="1"/>
</dbReference>
<evidence type="ECO:0000313" key="10">
    <source>
        <dbReference type="Proteomes" id="UP000819052"/>
    </source>
</evidence>
<keyword evidence="3" id="KW-1003">Cell membrane</keyword>
<sequence length="628" mass="68643">MSQSSQFSLLTQRRFAPFFWTQFLGAFNDNVFKTALLVILTFEAASWTTIDPAILNSLIPGLFILPYVVFSATAGQIAEKVEKGRLARFVKMLEIAIMLVAGIGWTTHTLWLLIASVVGMGVHSTLFGPVKYAYMPQHLKPEELVGGNGVVEMGTFVGILLGQILGAALVLKTNGLLLVAGATMFFAVLGLAASYRIPHSPAPMPDLKINPNPFAESVRNIGHARKNRTVFLSMLGNSWFWFYGAMILSQFPLYAKNFLHGDYSVFVMLLTVFSVGVGVGSLLCEKLSGHKVEIGLVPFGSIGLSLFGIDLYFASMGYVRPALEVDMMGILAQAGVARVLFDIAMVGVFGGLFIVPLFALIQTRCEPAHLSRTIGGMNILNALFMIGAAGLAIVMIKLDFTIAQMFLATAIINAIVALYIFSLVPEFLVRFVAWMLIHTIHRVKTVDVERIPEEGPAVLVCNHVSYVDALVIGAASPRPIRFVMDHKIFKMPLMGWLFRTARAIPIAPAKEDPFLMEKAYIDIAQALHEGDLVCIFPEGRLTSTGEMGEFRGGIAKIVERSKVPVIPMALRGLWGSLLTRDPGNLFERTFARGPRSRLALAVGAPVAPEDATPDYLHQQVLALRGDWK</sequence>
<feature type="transmembrane region" description="Helical" evidence="7">
    <location>
        <begin position="402"/>
        <end position="421"/>
    </location>
</feature>
<feature type="domain" description="Phospholipid/glycerol acyltransferase" evidence="8">
    <location>
        <begin position="457"/>
        <end position="573"/>
    </location>
</feature>
<comment type="caution">
    <text evidence="9">The sequence shown here is derived from an EMBL/GenBank/DDBJ whole genome shotgun (WGS) entry which is preliminary data.</text>
</comment>
<dbReference type="InterPro" id="IPR036259">
    <property type="entry name" value="MFS_trans_sf"/>
</dbReference>
<dbReference type="InterPro" id="IPR002123">
    <property type="entry name" value="Plipid/glycerol_acylTrfase"/>
</dbReference>
<dbReference type="PANTHER" id="PTHR43266">
    <property type="entry name" value="MACROLIDE-EFFLUX PROTEIN"/>
    <property type="match status" value="1"/>
</dbReference>